<keyword evidence="3 7" id="KW-0645">Protease</keyword>
<evidence type="ECO:0000256" key="1">
    <source>
        <dbReference type="ARBA" id="ARBA00001947"/>
    </source>
</evidence>
<dbReference type="PANTHER" id="PTHR12147:SF26">
    <property type="entry name" value="PEPTIDASE M28 DOMAIN-CONTAINING PROTEIN"/>
    <property type="match status" value="1"/>
</dbReference>
<gene>
    <name evidence="10" type="ORF">FOXG_11382</name>
</gene>
<dbReference type="InterPro" id="IPR046450">
    <property type="entry name" value="PA_dom_sf"/>
</dbReference>
<comment type="cofactor">
    <cofactor evidence="1">
        <name>Zn(2+)</name>
        <dbReference type="ChEBI" id="CHEBI:29105"/>
    </cofactor>
</comment>
<dbReference type="Pfam" id="PF02225">
    <property type="entry name" value="PA"/>
    <property type="match status" value="1"/>
</dbReference>
<evidence type="ECO:0000256" key="7">
    <source>
        <dbReference type="RuleBase" id="RU361240"/>
    </source>
</evidence>
<dbReference type="PANTHER" id="PTHR12147">
    <property type="entry name" value="METALLOPEPTIDASE M28 FAMILY MEMBER"/>
    <property type="match status" value="1"/>
</dbReference>
<accession>A0A0J9VJW8</accession>
<dbReference type="GO" id="GO:0006508">
    <property type="term" value="P:proteolysis"/>
    <property type="evidence" value="ECO:0007669"/>
    <property type="project" value="UniProtKB-KW"/>
</dbReference>
<evidence type="ECO:0000256" key="5">
    <source>
        <dbReference type="ARBA" id="ARBA00022801"/>
    </source>
</evidence>
<dbReference type="SUPFAM" id="SSF53187">
    <property type="entry name" value="Zn-dependent exopeptidases"/>
    <property type="match status" value="1"/>
</dbReference>
<evidence type="ECO:0000256" key="2">
    <source>
        <dbReference type="ARBA" id="ARBA00005634"/>
    </source>
</evidence>
<keyword evidence="5 7" id="KW-0378">Hydrolase</keyword>
<dbReference type="GeneID" id="28952787"/>
<dbReference type="AlphaFoldDB" id="A0A0J9VJW8"/>
<evidence type="ECO:0000313" key="11">
    <source>
        <dbReference type="Proteomes" id="UP000009097"/>
    </source>
</evidence>
<dbReference type="KEGG" id="fox:FOXG_11382"/>
<dbReference type="InterPro" id="IPR003137">
    <property type="entry name" value="PA_domain"/>
</dbReference>
<sequence length="467" mass="50425">MKVNSFIRALAIFSARACAYKQLTPQRVADDIKAEDLDKTLQALYKIAHDNSNNRAFGLPGYKASLDFVLSRLGGGSHFAITVQPFKNHFSQTRKIVLTGPDGEHVDVVSLQYNHATPLPDGVTASLALIPIDDVRGSGCFEDQWKDIDVKGKVALIKRGKCQFANKLKLAKDNGASAAIVFNDNSNQTAGSGSLGAENFGKLAPAGVVTYDKGNSWAERLKAGENLEVNLTIDVLTEKRETWQIIADTKAGDSNSVVMLGAHLDSIQEGPGINDNGSGVAALLSIAESVKKYKNFKNKLRFAFWGAEESGMIGSTYYVSNLSRDEASKIRFYYNYDMIASPQPYYIGIPLSTHPLGASSDYVGFLELGIPTSGIFTGAGVPQDACYHTPCDDIKNINQEAFLVNAKAAGYAAASLALSVDEVPMHESSTVNPLSKRGVARNLVRWANVARGAEKVHSCGSERKVFM</sequence>
<feature type="domain" description="PA" evidence="8">
    <location>
        <begin position="124"/>
        <end position="216"/>
    </location>
</feature>
<protein>
    <recommendedName>
        <fullName evidence="7">Peptide hydrolase</fullName>
        <ecNumber evidence="7">3.4.-.-</ecNumber>
    </recommendedName>
</protein>
<evidence type="ECO:0000256" key="6">
    <source>
        <dbReference type="ARBA" id="ARBA00022833"/>
    </source>
</evidence>
<dbReference type="InterPro" id="IPR045175">
    <property type="entry name" value="M28_fam"/>
</dbReference>
<dbReference type="VEuPathDB" id="FungiDB:FOXG_11382"/>
<keyword evidence="6 7" id="KW-0862">Zinc</keyword>
<dbReference type="InterPro" id="IPR007484">
    <property type="entry name" value="Peptidase_M28"/>
</dbReference>
<organism evidence="10 11">
    <name type="scientific">Fusarium oxysporum f. sp. lycopersici (strain 4287 / CBS 123668 / FGSC 9935 / NRRL 34936)</name>
    <name type="common">Fusarium vascular wilt of tomato</name>
    <dbReference type="NCBI Taxonomy" id="426428"/>
    <lineage>
        <taxon>Eukaryota</taxon>
        <taxon>Fungi</taxon>
        <taxon>Dikarya</taxon>
        <taxon>Ascomycota</taxon>
        <taxon>Pezizomycotina</taxon>
        <taxon>Sordariomycetes</taxon>
        <taxon>Hypocreomycetidae</taxon>
        <taxon>Hypocreales</taxon>
        <taxon>Nectriaceae</taxon>
        <taxon>Fusarium</taxon>
        <taxon>Fusarium oxysporum species complex</taxon>
    </lineage>
</organism>
<dbReference type="Gene3D" id="3.40.630.10">
    <property type="entry name" value="Zn peptidases"/>
    <property type="match status" value="1"/>
</dbReference>
<evidence type="ECO:0000256" key="3">
    <source>
        <dbReference type="ARBA" id="ARBA00022670"/>
    </source>
</evidence>
<evidence type="ECO:0000259" key="8">
    <source>
        <dbReference type="Pfam" id="PF02225"/>
    </source>
</evidence>
<dbReference type="EC" id="3.4.-.-" evidence="7"/>
<dbReference type="Pfam" id="PF04389">
    <property type="entry name" value="Peptidase_M28"/>
    <property type="match status" value="2"/>
</dbReference>
<reference evidence="10" key="2">
    <citation type="journal article" date="2010" name="Nature">
        <title>Comparative genomics reveals mobile pathogenicity chromosomes in Fusarium.</title>
        <authorList>
            <person name="Ma L.J."/>
            <person name="van der Does H.C."/>
            <person name="Borkovich K.A."/>
            <person name="Coleman J.J."/>
            <person name="Daboussi M.J."/>
            <person name="Di Pietro A."/>
            <person name="Dufresne M."/>
            <person name="Freitag M."/>
            <person name="Grabherr M."/>
            <person name="Henrissat B."/>
            <person name="Houterman P.M."/>
            <person name="Kang S."/>
            <person name="Shim W.B."/>
            <person name="Woloshuk C."/>
            <person name="Xie X."/>
            <person name="Xu J.R."/>
            <person name="Antoniw J."/>
            <person name="Baker S.E."/>
            <person name="Bluhm B.H."/>
            <person name="Breakspear A."/>
            <person name="Brown D.W."/>
            <person name="Butchko R.A."/>
            <person name="Chapman S."/>
            <person name="Coulson R."/>
            <person name="Coutinho P.M."/>
            <person name="Danchin E.G."/>
            <person name="Diener A."/>
            <person name="Gale L.R."/>
            <person name="Gardiner D.M."/>
            <person name="Goff S."/>
            <person name="Hammond-Kosack K.E."/>
            <person name="Hilburn K."/>
            <person name="Hua-Van A."/>
            <person name="Jonkers W."/>
            <person name="Kazan K."/>
            <person name="Kodira C.D."/>
            <person name="Koehrsen M."/>
            <person name="Kumar L."/>
            <person name="Lee Y.H."/>
            <person name="Li L."/>
            <person name="Manners J.M."/>
            <person name="Miranda-Saavedra D."/>
            <person name="Mukherjee M."/>
            <person name="Park G."/>
            <person name="Park J."/>
            <person name="Park S.Y."/>
            <person name="Proctor R.H."/>
            <person name="Regev A."/>
            <person name="Ruiz-Roldan M.C."/>
            <person name="Sain D."/>
            <person name="Sakthikumar S."/>
            <person name="Sykes S."/>
            <person name="Schwartz D.C."/>
            <person name="Turgeon B.G."/>
            <person name="Wapinski I."/>
            <person name="Yoder O."/>
            <person name="Young S."/>
            <person name="Zeng Q."/>
            <person name="Zhou S."/>
            <person name="Galagan J."/>
            <person name="Cuomo C.A."/>
            <person name="Kistler H.C."/>
            <person name="Rep M."/>
        </authorList>
    </citation>
    <scope>NUCLEOTIDE SEQUENCE [LARGE SCALE GENOMIC DNA]</scope>
    <source>
        <strain evidence="10">4287</strain>
    </source>
</reference>
<reference evidence="10" key="1">
    <citation type="submission" date="2007-04" db="EMBL/GenBank/DDBJ databases">
        <authorList>
            <consortium name="The Broad Institute Genome Sequencing Platform"/>
            <person name="Birren B."/>
            <person name="Lander E."/>
            <person name="Galagan J."/>
            <person name="Nusbaum C."/>
            <person name="Devon K."/>
            <person name="Ma L.-J."/>
            <person name="Jaffe D."/>
            <person name="Butler J."/>
            <person name="Alvarez P."/>
            <person name="Gnerre S."/>
            <person name="Grabherr M."/>
            <person name="Kleber M."/>
            <person name="Mauceli E."/>
            <person name="Brockman W."/>
            <person name="MacCallum I.A."/>
            <person name="Young S."/>
            <person name="LaButti K."/>
            <person name="DeCaprio D."/>
            <person name="Crawford M."/>
            <person name="Koehrsen M."/>
            <person name="Engels R."/>
            <person name="Montgomery P."/>
            <person name="Pearson M."/>
            <person name="Howarth C."/>
            <person name="Larson L."/>
            <person name="White J."/>
            <person name="O'Leary S."/>
            <person name="Kodira C."/>
            <person name="Zeng Q."/>
            <person name="Yandava C."/>
            <person name="Alvarado L."/>
            <person name="Kistler C."/>
            <person name="Shim W.-B."/>
            <person name="Kang S."/>
            <person name="Woloshuk C."/>
        </authorList>
    </citation>
    <scope>NUCLEOTIDE SEQUENCE</scope>
    <source>
        <strain evidence="10">4287</strain>
    </source>
</reference>
<proteinExistence type="inferred from homology"/>
<dbReference type="SUPFAM" id="SSF52025">
    <property type="entry name" value="PA domain"/>
    <property type="match status" value="1"/>
</dbReference>
<feature type="domain" description="Peptidase M28" evidence="9">
    <location>
        <begin position="245"/>
        <end position="345"/>
    </location>
</feature>
<evidence type="ECO:0000259" key="9">
    <source>
        <dbReference type="Pfam" id="PF04389"/>
    </source>
</evidence>
<dbReference type="GO" id="GO:0008235">
    <property type="term" value="F:metalloexopeptidase activity"/>
    <property type="evidence" value="ECO:0007669"/>
    <property type="project" value="InterPro"/>
</dbReference>
<dbReference type="CDD" id="cd04816">
    <property type="entry name" value="PA_SaNapH_like"/>
    <property type="match status" value="1"/>
</dbReference>
<dbReference type="OrthoDB" id="10013407at2759"/>
<feature type="domain" description="Peptidase M28" evidence="9">
    <location>
        <begin position="359"/>
        <end position="408"/>
    </location>
</feature>
<comment type="similarity">
    <text evidence="2">Belongs to the peptidase M28 family. M28B subfamily.</text>
</comment>
<keyword evidence="4 7" id="KW-0479">Metal-binding</keyword>
<dbReference type="Gene3D" id="3.50.30.30">
    <property type="match status" value="1"/>
</dbReference>
<dbReference type="Proteomes" id="UP000009097">
    <property type="component" value="Unassembled WGS sequence"/>
</dbReference>
<name>A0A0J9VJW8_FUSO4</name>
<evidence type="ECO:0000256" key="4">
    <source>
        <dbReference type="ARBA" id="ARBA00022723"/>
    </source>
</evidence>
<evidence type="ECO:0000313" key="10">
    <source>
        <dbReference type="EMBL" id="KNB11509.1"/>
    </source>
</evidence>
<dbReference type="RefSeq" id="XP_018249554.1">
    <property type="nucleotide sequence ID" value="XM_018390988.1"/>
</dbReference>
<dbReference type="GO" id="GO:0046872">
    <property type="term" value="F:metal ion binding"/>
    <property type="evidence" value="ECO:0007669"/>
    <property type="project" value="UniProtKB-KW"/>
</dbReference>
<dbReference type="EMBL" id="DS231710">
    <property type="protein sequence ID" value="KNB11509.1"/>
    <property type="molecule type" value="Genomic_DNA"/>
</dbReference>